<protein>
    <recommendedName>
        <fullName evidence="2">Malate dehydrogenase</fullName>
    </recommendedName>
</protein>
<feature type="binding site" evidence="8">
    <location>
        <begin position="6"/>
        <end position="11"/>
    </location>
    <ligand>
        <name>NAD(+)</name>
        <dbReference type="ChEBI" id="CHEBI:57540"/>
    </ligand>
</feature>
<dbReference type="InterPro" id="IPR001557">
    <property type="entry name" value="L-lactate/malate_DH"/>
</dbReference>
<evidence type="ECO:0000259" key="10">
    <source>
        <dbReference type="Pfam" id="PF00056"/>
    </source>
</evidence>
<dbReference type="InterPro" id="IPR036291">
    <property type="entry name" value="NAD(P)-bd_dom_sf"/>
</dbReference>
<dbReference type="InterPro" id="IPR015955">
    <property type="entry name" value="Lactate_DH/Glyco_Ohase_4_C"/>
</dbReference>
<comment type="similarity">
    <text evidence="1 9">Belongs to the LDH/MDH superfamily.</text>
</comment>
<dbReference type="AlphaFoldDB" id="A0A0M0BWP6"/>
<dbReference type="CDD" id="cd01339">
    <property type="entry name" value="LDH-like_MDH"/>
    <property type="match status" value="1"/>
</dbReference>
<dbReference type="SUPFAM" id="SSF56327">
    <property type="entry name" value="LDH C-terminal domain-like"/>
    <property type="match status" value="1"/>
</dbReference>
<reference evidence="12 13" key="1">
    <citation type="submission" date="2015-06" db="EMBL/GenBank/DDBJ databases">
        <title>New insights into the roles of widespread benthic archaea in carbon and nitrogen cycling.</title>
        <authorList>
            <person name="Lazar C.S."/>
            <person name="Baker B.J."/>
            <person name="Seitz K.W."/>
            <person name="Hyde A.S."/>
            <person name="Dick G.J."/>
            <person name="Hinrichs K.-U."/>
            <person name="Teske A.P."/>
        </authorList>
    </citation>
    <scope>NUCLEOTIDE SEQUENCE [LARGE SCALE GENOMIC DNA]</scope>
    <source>
        <strain evidence="12">SG8-32-1</strain>
    </source>
</reference>
<organism evidence="12 13">
    <name type="scientific">miscellaneous Crenarchaeota group-1 archaeon SG8-32-1</name>
    <dbReference type="NCBI Taxonomy" id="1685124"/>
    <lineage>
        <taxon>Archaea</taxon>
        <taxon>Candidatus Bathyarchaeota</taxon>
        <taxon>MCG-1</taxon>
    </lineage>
</organism>
<feature type="binding site" evidence="7">
    <location>
        <position position="79"/>
    </location>
    <ligand>
        <name>substrate</name>
    </ligand>
</feature>
<evidence type="ECO:0000256" key="3">
    <source>
        <dbReference type="ARBA" id="ARBA00022532"/>
    </source>
</evidence>
<comment type="caution">
    <text evidence="12">The sequence shown here is derived from an EMBL/GenBank/DDBJ whole genome shotgun (WGS) entry which is preliminary data.</text>
</comment>
<dbReference type="InterPro" id="IPR001236">
    <property type="entry name" value="Lactate/malate_DH_N"/>
</dbReference>
<feature type="binding site" evidence="7">
    <location>
        <position position="85"/>
    </location>
    <ligand>
        <name>substrate</name>
    </ligand>
</feature>
<feature type="active site" description="Proton acceptor" evidence="6">
    <location>
        <position position="172"/>
    </location>
</feature>
<dbReference type="GO" id="GO:0006089">
    <property type="term" value="P:lactate metabolic process"/>
    <property type="evidence" value="ECO:0007669"/>
    <property type="project" value="TreeGrafter"/>
</dbReference>
<evidence type="ECO:0000256" key="6">
    <source>
        <dbReference type="PIRSR" id="PIRSR000102-1"/>
    </source>
</evidence>
<evidence type="ECO:0000256" key="7">
    <source>
        <dbReference type="PIRSR" id="PIRSR000102-2"/>
    </source>
</evidence>
<gene>
    <name evidence="12" type="ORF">AC477_02325</name>
</gene>
<dbReference type="NCBIfam" id="NF004863">
    <property type="entry name" value="PRK06223.1"/>
    <property type="match status" value="1"/>
</dbReference>
<evidence type="ECO:0000256" key="5">
    <source>
        <dbReference type="ARBA" id="ARBA00023027"/>
    </source>
</evidence>
<evidence type="ECO:0000313" key="13">
    <source>
        <dbReference type="Proteomes" id="UP000037237"/>
    </source>
</evidence>
<evidence type="ECO:0000259" key="11">
    <source>
        <dbReference type="Pfam" id="PF02866"/>
    </source>
</evidence>
<keyword evidence="3" id="KW-0816">Tricarboxylic acid cycle</keyword>
<feature type="binding site" evidence="7">
    <location>
        <position position="117"/>
    </location>
    <ligand>
        <name>substrate</name>
    </ligand>
</feature>
<dbReference type="PRINTS" id="PR00086">
    <property type="entry name" value="LLDHDRGNASE"/>
</dbReference>
<dbReference type="InterPro" id="IPR022383">
    <property type="entry name" value="Lactate/malate_DH_C"/>
</dbReference>
<evidence type="ECO:0000256" key="2">
    <source>
        <dbReference type="ARBA" id="ARBA00020382"/>
    </source>
</evidence>
<dbReference type="Pfam" id="PF02866">
    <property type="entry name" value="Ldh_1_C"/>
    <property type="match status" value="1"/>
</dbReference>
<dbReference type="InterPro" id="IPR011275">
    <property type="entry name" value="Malate_DH_type3"/>
</dbReference>
<dbReference type="PIRSF" id="PIRSF000102">
    <property type="entry name" value="Lac_mal_DH"/>
    <property type="match status" value="1"/>
</dbReference>
<evidence type="ECO:0000256" key="8">
    <source>
        <dbReference type="PIRSR" id="PIRSR000102-3"/>
    </source>
</evidence>
<evidence type="ECO:0000313" key="12">
    <source>
        <dbReference type="EMBL" id="KON32879.1"/>
    </source>
</evidence>
<feature type="binding site" evidence="8">
    <location>
        <position position="92"/>
    </location>
    <ligand>
        <name>NAD(+)</name>
        <dbReference type="ChEBI" id="CHEBI:57540"/>
    </ligand>
</feature>
<dbReference type="GO" id="GO:0004459">
    <property type="term" value="F:L-lactate dehydrogenase (NAD+) activity"/>
    <property type="evidence" value="ECO:0007669"/>
    <property type="project" value="TreeGrafter"/>
</dbReference>
<keyword evidence="4 9" id="KW-0560">Oxidoreductase</keyword>
<feature type="binding site" evidence="7">
    <location>
        <position position="148"/>
    </location>
    <ligand>
        <name>substrate</name>
    </ligand>
</feature>
<feature type="binding site" evidence="8">
    <location>
        <position position="30"/>
    </location>
    <ligand>
        <name>NAD(+)</name>
        <dbReference type="ChEBI" id="CHEBI:57540"/>
    </ligand>
</feature>
<dbReference type="Proteomes" id="UP000037237">
    <property type="component" value="Unassembled WGS sequence"/>
</dbReference>
<dbReference type="GO" id="GO:0006099">
    <property type="term" value="P:tricarboxylic acid cycle"/>
    <property type="evidence" value="ECO:0007669"/>
    <property type="project" value="UniProtKB-KW"/>
</dbReference>
<feature type="domain" description="Lactate/malate dehydrogenase N-terminal" evidence="10">
    <location>
        <begin position="2"/>
        <end position="139"/>
    </location>
</feature>
<evidence type="ECO:0000256" key="9">
    <source>
        <dbReference type="RuleBase" id="RU003369"/>
    </source>
</evidence>
<dbReference type="PANTHER" id="PTHR43128">
    <property type="entry name" value="L-2-HYDROXYCARBOXYLATE DEHYDROGENASE (NAD(P)(+))"/>
    <property type="match status" value="1"/>
</dbReference>
<dbReference type="Pfam" id="PF00056">
    <property type="entry name" value="Ldh_1_N"/>
    <property type="match status" value="1"/>
</dbReference>
<dbReference type="SUPFAM" id="SSF51735">
    <property type="entry name" value="NAD(P)-binding Rossmann-fold domains"/>
    <property type="match status" value="1"/>
</dbReference>
<keyword evidence="5 8" id="KW-0520">NAD</keyword>
<dbReference type="Gene3D" id="3.40.50.720">
    <property type="entry name" value="NAD(P)-binding Rossmann-like Domain"/>
    <property type="match status" value="1"/>
</dbReference>
<evidence type="ECO:0000256" key="1">
    <source>
        <dbReference type="ARBA" id="ARBA00008104"/>
    </source>
</evidence>
<feature type="binding site" evidence="8">
    <location>
        <begin position="115"/>
        <end position="117"/>
    </location>
    <ligand>
        <name>NAD(+)</name>
        <dbReference type="ChEBI" id="CHEBI:57540"/>
    </ligand>
</feature>
<name>A0A0M0BWP6_9ARCH</name>
<dbReference type="PANTHER" id="PTHR43128:SF16">
    <property type="entry name" value="L-LACTATE DEHYDROGENASE"/>
    <property type="match status" value="1"/>
</dbReference>
<evidence type="ECO:0000256" key="4">
    <source>
        <dbReference type="ARBA" id="ARBA00023002"/>
    </source>
</evidence>
<dbReference type="PATRIC" id="fig|1685124.3.peg.412"/>
<dbReference type="Gene3D" id="3.90.110.10">
    <property type="entry name" value="Lactate dehydrogenase/glycoside hydrolase, family 4, C-terminal"/>
    <property type="match status" value="1"/>
</dbReference>
<proteinExistence type="inferred from homology"/>
<feature type="domain" description="Lactate/malate dehydrogenase C-terminal" evidence="11">
    <location>
        <begin position="144"/>
        <end position="300"/>
    </location>
</feature>
<sequence length="303" mass="32304">MITIIGAGKVGSTTAFNILKARISDVVLIDINAELAKGEALDMMQAAPAIEFDGTIQGTNDFNEMEGSDLVIVIAGKGRSPGMTRIDLMNINATIIRSIVKEVANYAPESKLMIVTNPVDVMTFIARKESGLPPNHVFGMGNILDTLRFRSYIAQELGVSREDTHGLVIGEHGESMVPLVEYASISGIPITTLLPKNRIDEIVNKTRTSGADVIKLKGSTTYAPGAVIAMMADAVLKGRNRVMSVSTCPQGEYSCSAVSIGVPVVLGKNGVEKIIELKLSPESQKLFEESVAKVETAIATLKA</sequence>
<accession>A0A0M0BWP6</accession>
<dbReference type="EMBL" id="LFWU01000049">
    <property type="protein sequence ID" value="KON32879.1"/>
    <property type="molecule type" value="Genomic_DNA"/>
</dbReference>
<dbReference type="FunFam" id="3.40.50.720:FF:000018">
    <property type="entry name" value="Malate dehydrogenase"/>
    <property type="match status" value="1"/>
</dbReference>